<protein>
    <submittedName>
        <fullName evidence="1">Uncharacterized protein</fullName>
    </submittedName>
</protein>
<proteinExistence type="predicted"/>
<evidence type="ECO:0000313" key="1">
    <source>
        <dbReference type="EMBL" id="KAL0124188.1"/>
    </source>
</evidence>
<sequence length="98" mass="11488">MTMLKNVSNSTLTSYSLAHINYLIKNKSKEKLIFFDSRQLPRAVVNITKQRSVRVFAQLQAKGVTSYFYGNRKRKFSDIYRIMRLRNLHALVFSPKSL</sequence>
<accession>A0AAW2G9H3</accession>
<organism evidence="1 2">
    <name type="scientific">Cardiocondyla obscurior</name>
    <dbReference type="NCBI Taxonomy" id="286306"/>
    <lineage>
        <taxon>Eukaryota</taxon>
        <taxon>Metazoa</taxon>
        <taxon>Ecdysozoa</taxon>
        <taxon>Arthropoda</taxon>
        <taxon>Hexapoda</taxon>
        <taxon>Insecta</taxon>
        <taxon>Pterygota</taxon>
        <taxon>Neoptera</taxon>
        <taxon>Endopterygota</taxon>
        <taxon>Hymenoptera</taxon>
        <taxon>Apocrita</taxon>
        <taxon>Aculeata</taxon>
        <taxon>Formicoidea</taxon>
        <taxon>Formicidae</taxon>
        <taxon>Myrmicinae</taxon>
        <taxon>Cardiocondyla</taxon>
    </lineage>
</organism>
<dbReference type="AlphaFoldDB" id="A0AAW2G9H3"/>
<comment type="caution">
    <text evidence="1">The sequence shown here is derived from an EMBL/GenBank/DDBJ whole genome shotgun (WGS) entry which is preliminary data.</text>
</comment>
<keyword evidence="2" id="KW-1185">Reference proteome</keyword>
<reference evidence="1 2" key="1">
    <citation type="submission" date="2023-03" db="EMBL/GenBank/DDBJ databases">
        <title>High recombination rates correlate with genetic variation in Cardiocondyla obscurior ants.</title>
        <authorList>
            <person name="Errbii M."/>
        </authorList>
    </citation>
    <scope>NUCLEOTIDE SEQUENCE [LARGE SCALE GENOMIC DNA]</scope>
    <source>
        <strain evidence="1">Alpha-2009</strain>
        <tissue evidence="1">Whole body</tissue>
    </source>
</reference>
<dbReference type="EMBL" id="JADYXP020000005">
    <property type="protein sequence ID" value="KAL0124188.1"/>
    <property type="molecule type" value="Genomic_DNA"/>
</dbReference>
<gene>
    <name evidence="1" type="ORF">PUN28_006193</name>
</gene>
<name>A0AAW2G9H3_9HYME</name>
<dbReference type="Proteomes" id="UP001430953">
    <property type="component" value="Unassembled WGS sequence"/>
</dbReference>
<evidence type="ECO:0000313" key="2">
    <source>
        <dbReference type="Proteomes" id="UP001430953"/>
    </source>
</evidence>